<dbReference type="InterPro" id="IPR002610">
    <property type="entry name" value="Peptidase_S54_rhomboid-like"/>
</dbReference>
<evidence type="ECO:0000256" key="4">
    <source>
        <dbReference type="ARBA" id="ARBA00022670"/>
    </source>
</evidence>
<keyword evidence="5 10" id="KW-0812">Transmembrane</keyword>
<dbReference type="EC" id="3.4.21.105" evidence="10"/>
<keyword evidence="4 10" id="KW-0645">Protease</keyword>
<comment type="subcellular location">
    <subcellularLocation>
        <location evidence="2 10">Membrane</location>
        <topology evidence="2 10">Multi-pass membrane protein</topology>
    </subcellularLocation>
</comment>
<comment type="similarity">
    <text evidence="3 10">Belongs to the peptidase S54 family.</text>
</comment>
<organism evidence="12 13">
    <name type="scientific">Eimeria necatrix</name>
    <dbReference type="NCBI Taxonomy" id="51315"/>
    <lineage>
        <taxon>Eukaryota</taxon>
        <taxon>Sar</taxon>
        <taxon>Alveolata</taxon>
        <taxon>Apicomplexa</taxon>
        <taxon>Conoidasida</taxon>
        <taxon>Coccidia</taxon>
        <taxon>Eucoccidiorida</taxon>
        <taxon>Eimeriorina</taxon>
        <taxon>Eimeriidae</taxon>
        <taxon>Eimeria</taxon>
    </lineage>
</organism>
<dbReference type="OrthoDB" id="418595at2759"/>
<dbReference type="Pfam" id="PF01694">
    <property type="entry name" value="Rhomboid"/>
    <property type="match status" value="1"/>
</dbReference>
<evidence type="ECO:0000313" key="13">
    <source>
        <dbReference type="Proteomes" id="UP000030754"/>
    </source>
</evidence>
<evidence type="ECO:0000256" key="5">
    <source>
        <dbReference type="ARBA" id="ARBA00022692"/>
    </source>
</evidence>
<feature type="domain" description="Peptidase S54 rhomboid" evidence="11">
    <location>
        <begin position="113"/>
        <end position="186"/>
    </location>
</feature>
<dbReference type="GeneID" id="25471983"/>
<evidence type="ECO:0000256" key="7">
    <source>
        <dbReference type="ARBA" id="ARBA00022825"/>
    </source>
</evidence>
<feature type="transmembrane region" description="Helical" evidence="10">
    <location>
        <begin position="119"/>
        <end position="138"/>
    </location>
</feature>
<comment type="function">
    <text evidence="10">Serine protease involved in intramembrane proteolysis.</text>
</comment>
<dbReference type="VEuPathDB" id="ToxoDB:ENH_00018090"/>
<evidence type="ECO:0000259" key="11">
    <source>
        <dbReference type="Pfam" id="PF01694"/>
    </source>
</evidence>
<reference evidence="12" key="2">
    <citation type="submission" date="2013-10" db="EMBL/GenBank/DDBJ databases">
        <authorList>
            <person name="Aslett M."/>
        </authorList>
    </citation>
    <scope>NUCLEOTIDE SEQUENCE [LARGE SCALE GENOMIC DNA]</scope>
    <source>
        <strain evidence="12">Houghton</strain>
    </source>
</reference>
<proteinExistence type="inferred from homology"/>
<name>U6MH96_9EIME</name>
<keyword evidence="9 10" id="KW-0472">Membrane</keyword>
<dbReference type="GO" id="GO:0006508">
    <property type="term" value="P:proteolysis"/>
    <property type="evidence" value="ECO:0007669"/>
    <property type="project" value="UniProtKB-KW"/>
</dbReference>
<evidence type="ECO:0000256" key="6">
    <source>
        <dbReference type="ARBA" id="ARBA00022801"/>
    </source>
</evidence>
<keyword evidence="13" id="KW-1185">Reference proteome</keyword>
<dbReference type="GO" id="GO:0004252">
    <property type="term" value="F:serine-type endopeptidase activity"/>
    <property type="evidence" value="ECO:0007669"/>
    <property type="project" value="InterPro"/>
</dbReference>
<dbReference type="InterPro" id="IPR022764">
    <property type="entry name" value="Peptidase_S54_rhomboid_dom"/>
</dbReference>
<gene>
    <name evidence="12" type="ORF">ENH_00018090</name>
</gene>
<evidence type="ECO:0000256" key="3">
    <source>
        <dbReference type="ARBA" id="ARBA00009045"/>
    </source>
</evidence>
<evidence type="ECO:0000256" key="9">
    <source>
        <dbReference type="ARBA" id="ARBA00023136"/>
    </source>
</evidence>
<dbReference type="MEROPS" id="S54.019"/>
<dbReference type="Proteomes" id="UP000030754">
    <property type="component" value="Unassembled WGS sequence"/>
</dbReference>
<keyword evidence="6 10" id="KW-0378">Hydrolase</keyword>
<dbReference type="RefSeq" id="XP_013439805.1">
    <property type="nucleotide sequence ID" value="XM_013584351.1"/>
</dbReference>
<dbReference type="PANTHER" id="PTHR22936:SF69">
    <property type="entry name" value="RHOMBOID-LIKE PROTEIN"/>
    <property type="match status" value="1"/>
</dbReference>
<evidence type="ECO:0000256" key="10">
    <source>
        <dbReference type="RuleBase" id="RU362115"/>
    </source>
</evidence>
<sequence length="306" mass="33076">MVVRTLADLRKEDEQRNRDAETGEALPLIRAETRSTDSSVSSGGSASVSRTTALRVLDLLFPYFRLRSLLLLISVADWVVFITTLALDSEMPLVPSIGILVTFGANVPPLVAKGQVWRLLTASFLHANLLHVAFNVFFQLRMGFGIERRYGYLKFALLYAAAAIYGNLLSAAALFCGTVKVGASTAGKVWDDGGGDGRTGTELAATAASGPFVDKHYLVLFAYGPLCLHPQRRLYRPDGSPGRPYLRTIPGVSFQQGYARQTTVVAIRHVVFRLLAGCASSILRACYIRCKQGLYIVGSAGAPTGT</sequence>
<feature type="transmembrane region" description="Helical" evidence="10">
    <location>
        <begin position="158"/>
        <end position="179"/>
    </location>
</feature>
<dbReference type="EMBL" id="HG722465">
    <property type="protein sequence ID" value="CDJ62443.1"/>
    <property type="molecule type" value="Genomic_DNA"/>
</dbReference>
<reference evidence="12" key="1">
    <citation type="submission" date="2013-10" db="EMBL/GenBank/DDBJ databases">
        <title>Genomic analysis of the causative agents of coccidiosis in chickens.</title>
        <authorList>
            <person name="Reid A.J."/>
            <person name="Blake D."/>
            <person name="Billington K."/>
            <person name="Browne H."/>
            <person name="Dunn M."/>
            <person name="Hung S."/>
            <person name="Kawahara F."/>
            <person name="Miranda-Saavedra D."/>
            <person name="Mourier T."/>
            <person name="Nagra H."/>
            <person name="Otto T.D."/>
            <person name="Rawlings N."/>
            <person name="Sanchez A."/>
            <person name="Sanders M."/>
            <person name="Subramaniam C."/>
            <person name="Tay Y."/>
            <person name="Dear P."/>
            <person name="Doerig C."/>
            <person name="Gruber A."/>
            <person name="Parkinson J."/>
            <person name="Shirley M."/>
            <person name="Wan K.L."/>
            <person name="Berriman M."/>
            <person name="Tomley F."/>
            <person name="Pain A."/>
        </authorList>
    </citation>
    <scope>NUCLEOTIDE SEQUENCE [LARGE SCALE GENOMIC DNA]</scope>
    <source>
        <strain evidence="12">Houghton</strain>
    </source>
</reference>
<keyword evidence="7 10" id="KW-0720">Serine protease</keyword>
<comment type="caution">
    <text evidence="10">Lacks conserved residue(s) required for the propagation of feature annotation.</text>
</comment>
<dbReference type="PANTHER" id="PTHR22936">
    <property type="entry name" value="RHOMBOID-RELATED"/>
    <property type="match status" value="1"/>
</dbReference>
<feature type="transmembrane region" description="Helical" evidence="10">
    <location>
        <begin position="69"/>
        <end position="87"/>
    </location>
</feature>
<accession>U6MH96</accession>
<keyword evidence="8 10" id="KW-1133">Transmembrane helix</keyword>
<evidence type="ECO:0000256" key="2">
    <source>
        <dbReference type="ARBA" id="ARBA00004141"/>
    </source>
</evidence>
<evidence type="ECO:0000313" key="12">
    <source>
        <dbReference type="EMBL" id="CDJ62443.1"/>
    </source>
</evidence>
<evidence type="ECO:0000256" key="8">
    <source>
        <dbReference type="ARBA" id="ARBA00022989"/>
    </source>
</evidence>
<dbReference type="Gene3D" id="1.20.1540.10">
    <property type="entry name" value="Rhomboid-like"/>
    <property type="match status" value="1"/>
</dbReference>
<comment type="catalytic activity">
    <reaction evidence="1 10">
        <text>Cleaves type-1 transmembrane domains using a catalytic dyad composed of serine and histidine that are contributed by different transmembrane domains.</text>
        <dbReference type="EC" id="3.4.21.105"/>
    </reaction>
</comment>
<protein>
    <recommendedName>
        <fullName evidence="10">Rhomboid-like protease</fullName>
        <ecNumber evidence="10">3.4.21.105</ecNumber>
    </recommendedName>
</protein>
<dbReference type="InterPro" id="IPR035952">
    <property type="entry name" value="Rhomboid-like_sf"/>
</dbReference>
<evidence type="ECO:0000256" key="1">
    <source>
        <dbReference type="ARBA" id="ARBA00000156"/>
    </source>
</evidence>
<dbReference type="GO" id="GO:0016020">
    <property type="term" value="C:membrane"/>
    <property type="evidence" value="ECO:0007669"/>
    <property type="project" value="UniProtKB-SubCell"/>
</dbReference>
<dbReference type="SUPFAM" id="SSF144091">
    <property type="entry name" value="Rhomboid-like"/>
    <property type="match status" value="1"/>
</dbReference>
<dbReference type="AlphaFoldDB" id="U6MH96"/>